<dbReference type="InterPro" id="IPR013087">
    <property type="entry name" value="Znf_C2H2_type"/>
</dbReference>
<name>A0ABD3T5C2_SINWO</name>
<accession>A0ABD3T5C2</accession>
<dbReference type="SUPFAM" id="SSF48403">
    <property type="entry name" value="Ankyrin repeat"/>
    <property type="match status" value="1"/>
</dbReference>
<keyword evidence="3 14" id="KW-0963">Cytoplasm</keyword>
<evidence type="ECO:0000256" key="6">
    <source>
        <dbReference type="ARBA" id="ARBA00022737"/>
    </source>
</evidence>
<evidence type="ECO:0000256" key="13">
    <source>
        <dbReference type="PROSITE-ProRule" id="PRU00023"/>
    </source>
</evidence>
<evidence type="ECO:0000259" key="16">
    <source>
        <dbReference type="PROSITE" id="PS52044"/>
    </source>
</evidence>
<dbReference type="EMBL" id="JBJQND010000019">
    <property type="protein sequence ID" value="KAL3831821.1"/>
    <property type="molecule type" value="Genomic_DNA"/>
</dbReference>
<keyword evidence="12" id="KW-0175">Coiled coil</keyword>
<gene>
    <name evidence="17" type="ORF">ACJMK2_023523</name>
</gene>
<evidence type="ECO:0000256" key="8">
    <source>
        <dbReference type="ARBA" id="ARBA00022771"/>
    </source>
</evidence>
<keyword evidence="10" id="KW-0862">Zinc</keyword>
<evidence type="ECO:0000256" key="7">
    <source>
        <dbReference type="ARBA" id="ARBA00022759"/>
    </source>
</evidence>
<keyword evidence="9 14" id="KW-0378">Hydrolase</keyword>
<evidence type="ECO:0000256" key="2">
    <source>
        <dbReference type="ARBA" id="ARBA00009262"/>
    </source>
</evidence>
<keyword evidence="8" id="KW-0863">Zinc-finger</keyword>
<evidence type="ECO:0000256" key="15">
    <source>
        <dbReference type="SAM" id="MobiDB-lite"/>
    </source>
</evidence>
<feature type="region of interest" description="Disordered" evidence="15">
    <location>
        <begin position="867"/>
        <end position="894"/>
    </location>
</feature>
<dbReference type="Proteomes" id="UP001634394">
    <property type="component" value="Unassembled WGS sequence"/>
</dbReference>
<feature type="compositionally biased region" description="Basic and acidic residues" evidence="15">
    <location>
        <begin position="871"/>
        <end position="894"/>
    </location>
</feature>
<dbReference type="SMART" id="SM00451">
    <property type="entry name" value="ZnF_U1"/>
    <property type="match status" value="1"/>
</dbReference>
<dbReference type="InterPro" id="IPR002110">
    <property type="entry name" value="Ankyrin_rpt"/>
</dbReference>
<dbReference type="Gene3D" id="1.25.40.20">
    <property type="entry name" value="Ankyrin repeat-containing domain"/>
    <property type="match status" value="1"/>
</dbReference>
<evidence type="ECO:0000256" key="3">
    <source>
        <dbReference type="ARBA" id="ARBA00022490"/>
    </source>
</evidence>
<reference evidence="17 18" key="1">
    <citation type="submission" date="2024-11" db="EMBL/GenBank/DDBJ databases">
        <title>Chromosome-level genome assembly of the freshwater bivalve Anodonta woodiana.</title>
        <authorList>
            <person name="Chen X."/>
        </authorList>
    </citation>
    <scope>NUCLEOTIDE SEQUENCE [LARGE SCALE GENOMIC DNA]</scope>
    <source>
        <strain evidence="17">MN2024</strain>
        <tissue evidence="17">Gills</tissue>
    </source>
</reference>
<evidence type="ECO:0000256" key="5">
    <source>
        <dbReference type="ARBA" id="ARBA00022723"/>
    </source>
</evidence>
<feature type="repeat" description="ANK" evidence="13">
    <location>
        <begin position="795"/>
        <end position="827"/>
    </location>
</feature>
<dbReference type="Pfam" id="PF00023">
    <property type="entry name" value="Ank"/>
    <property type="match status" value="1"/>
</dbReference>
<dbReference type="InterPro" id="IPR041175">
    <property type="entry name" value="VLRF1/Vms1"/>
</dbReference>
<comment type="subcellular location">
    <subcellularLocation>
        <location evidence="1">Cytoplasm</location>
    </subcellularLocation>
</comment>
<feature type="active site" evidence="14">
    <location>
        <position position="279"/>
    </location>
</feature>
<dbReference type="PANTHER" id="PTHR16036:SF2">
    <property type="entry name" value="TRNA ENDONUCLEASE ANKZF1"/>
    <property type="match status" value="1"/>
</dbReference>
<comment type="domain">
    <text evidence="14">The VLRF1 domain mediates binding to the 60S ribosomal subunit.</text>
</comment>
<sequence>MATSISSGTCPKRVPKGQAKKYSFCLLYDTAAAKEKLSGLSIATFNLNLGDQMSAASSEETSTGPDPSIPDISDLTVSEKMSCNFCNTEFTSKKEQKEHYRSDWHRYNLKQRIKGDNLVTVDEFELIAGNISSLSGSDSDLDSLSDIDTDGSQEPKSRKKQFRIPSHLWMSGYSSTDSDSECSTNRVEEAARKLSKVYFRNSAGELISLYRCILSHRKMYPRTNTELIPLVASLPDHMTWSVFMASGGHFAGAVFEKDKVLVHKTFHRYVVRAKRGTAQSTRDSQGNAPKSAGASLRRYNEAALIQDIQELLSSWSLQLKQCDLIFLYAPGFNRQIFFSGKNPPFQKDDTRIRMIPFQTKRPTFNEIKRVHGMLASIESYGHEADFQDFIPLSPPRTYSKEMDQLLVVLEDAMTPKQRKVWNRKIGRSPLAVDSSQQGSDNTGSQTSKTESDIKDTVAAVAIPDHVIKASNQTSSCSESELVFVKSKLSTADLKEFGGTKKPKRRKKLNRKRRPSKHQIEPDSNVCDEEKYHLKNSLYTACKMGDAESLKNLLAIFNRPFNPNLSADFSIPRSNSPKDNNKNYHDNMAVKHDSTSSEFQSTVQSYVDYDCDDIVDDTTTDDVSNDVKTTPIRKPLSKKCEGGKESVDTEVVTHSSSSKTSDNTESLQVSNDIIISKLDEFTIDNSEPQFPVPVDIRKENKENDTLEIHSDLNDGRESSVGECTNSQHQDGNQIEIHKDEIQNSESHREEIETSTDGPFGIIAGKEQFAISQSQTVLELPSPVVTESILNELIGDNEITLLHVAAKEGHKGIICMLLEAGADPTIRDKMGQTPYMVCPNKETRNEFRRFQGNYPEKYDYVKAQIPAPLTSEMESKRRQKDAERKRVQKKAKQEQLKVKKAEEAKARAEEMEKQRYMALSKREKRALAAEKRLISQVERDGGTKPVLSRCWQCGKDITGMLPFEYFDYKFCSPKCLQAHRKQQVTKS</sequence>
<evidence type="ECO:0000256" key="14">
    <source>
        <dbReference type="PROSITE-ProRule" id="PRU01389"/>
    </source>
</evidence>
<dbReference type="InterPro" id="IPR036770">
    <property type="entry name" value="Ankyrin_rpt-contain_sf"/>
</dbReference>
<keyword evidence="11 13" id="KW-0040">ANK repeat</keyword>
<comment type="similarity">
    <text evidence="2 14">Belongs to the ANKZF1/VMS1 family.</text>
</comment>
<dbReference type="GO" id="GO:0008270">
    <property type="term" value="F:zinc ion binding"/>
    <property type="evidence" value="ECO:0007669"/>
    <property type="project" value="UniProtKB-KW"/>
</dbReference>
<feature type="compositionally biased region" description="Basic and acidic residues" evidence="15">
    <location>
        <begin position="637"/>
        <end position="646"/>
    </location>
</feature>
<dbReference type="Pfam" id="PF18716">
    <property type="entry name" value="VATC"/>
    <property type="match status" value="1"/>
</dbReference>
<dbReference type="SUPFAM" id="SSF57667">
    <property type="entry name" value="beta-beta-alpha zinc fingers"/>
    <property type="match status" value="1"/>
</dbReference>
<dbReference type="PANTHER" id="PTHR16036">
    <property type="entry name" value="ANKYRIN REPEAT AND ZINC FINGER DOMAIN-CONTAINING PROTEIN 1"/>
    <property type="match status" value="1"/>
</dbReference>
<evidence type="ECO:0000313" key="18">
    <source>
        <dbReference type="Proteomes" id="UP001634394"/>
    </source>
</evidence>
<evidence type="ECO:0000313" key="17">
    <source>
        <dbReference type="EMBL" id="KAL3831821.1"/>
    </source>
</evidence>
<dbReference type="PROSITE" id="PS52044">
    <property type="entry name" value="VLRF1"/>
    <property type="match status" value="1"/>
</dbReference>
<dbReference type="SMART" id="SM00248">
    <property type="entry name" value="ANK"/>
    <property type="match status" value="2"/>
</dbReference>
<feature type="compositionally biased region" description="Acidic residues" evidence="15">
    <location>
        <begin position="139"/>
        <end position="151"/>
    </location>
</feature>
<dbReference type="AlphaFoldDB" id="A0ABD3T5C2"/>
<keyword evidence="18" id="KW-1185">Reference proteome</keyword>
<keyword evidence="6" id="KW-0677">Repeat</keyword>
<dbReference type="GO" id="GO:0005737">
    <property type="term" value="C:cytoplasm"/>
    <property type="evidence" value="ECO:0007669"/>
    <property type="project" value="UniProtKB-SubCell"/>
</dbReference>
<feature type="region of interest" description="Disordered" evidence="15">
    <location>
        <begin position="136"/>
        <end position="160"/>
    </location>
</feature>
<dbReference type="PROSITE" id="PS50297">
    <property type="entry name" value="ANK_REP_REGION"/>
    <property type="match status" value="1"/>
</dbReference>
<feature type="region of interest" description="Disordered" evidence="15">
    <location>
        <begin position="710"/>
        <end position="730"/>
    </location>
</feature>
<dbReference type="PROSITE" id="PS50088">
    <property type="entry name" value="ANK_REPEAT"/>
    <property type="match status" value="1"/>
</dbReference>
<protein>
    <recommendedName>
        <fullName evidence="16">VLRF1 domain-containing protein</fullName>
    </recommendedName>
</protein>
<evidence type="ECO:0000256" key="9">
    <source>
        <dbReference type="ARBA" id="ARBA00022801"/>
    </source>
</evidence>
<dbReference type="InterPro" id="IPR047139">
    <property type="entry name" value="ANKZ1/VMS1"/>
</dbReference>
<evidence type="ECO:0000256" key="4">
    <source>
        <dbReference type="ARBA" id="ARBA00022722"/>
    </source>
</evidence>
<organism evidence="17 18">
    <name type="scientific">Sinanodonta woodiana</name>
    <name type="common">Chinese pond mussel</name>
    <name type="synonym">Anodonta woodiana</name>
    <dbReference type="NCBI Taxonomy" id="1069815"/>
    <lineage>
        <taxon>Eukaryota</taxon>
        <taxon>Metazoa</taxon>
        <taxon>Spiralia</taxon>
        <taxon>Lophotrochozoa</taxon>
        <taxon>Mollusca</taxon>
        <taxon>Bivalvia</taxon>
        <taxon>Autobranchia</taxon>
        <taxon>Heteroconchia</taxon>
        <taxon>Palaeoheterodonta</taxon>
        <taxon>Unionida</taxon>
        <taxon>Unionoidea</taxon>
        <taxon>Unionidae</taxon>
        <taxon>Unioninae</taxon>
        <taxon>Sinanodonta</taxon>
    </lineage>
</organism>
<feature type="region of interest" description="Disordered" evidence="15">
    <location>
        <begin position="497"/>
        <end position="523"/>
    </location>
</feature>
<dbReference type="GO" id="GO:0016787">
    <property type="term" value="F:hydrolase activity"/>
    <property type="evidence" value="ECO:0007669"/>
    <property type="project" value="UniProtKB-KW"/>
</dbReference>
<comment type="caution">
    <text evidence="17">The sequence shown here is derived from an EMBL/GenBank/DDBJ whole genome shotgun (WGS) entry which is preliminary data.</text>
</comment>
<proteinExistence type="inferred from homology"/>
<dbReference type="InterPro" id="IPR036236">
    <property type="entry name" value="Znf_C2H2_sf"/>
</dbReference>
<keyword evidence="5" id="KW-0479">Metal-binding</keyword>
<feature type="compositionally biased region" description="Polar residues" evidence="15">
    <location>
        <begin position="720"/>
        <end position="730"/>
    </location>
</feature>
<evidence type="ECO:0000256" key="1">
    <source>
        <dbReference type="ARBA" id="ARBA00004496"/>
    </source>
</evidence>
<dbReference type="Pfam" id="PF18826">
    <property type="entry name" value="bVLRF1"/>
    <property type="match status" value="1"/>
</dbReference>
<evidence type="ECO:0000256" key="12">
    <source>
        <dbReference type="ARBA" id="ARBA00023054"/>
    </source>
</evidence>
<feature type="domain" description="VLRF1" evidence="16">
    <location>
        <begin position="236"/>
        <end position="377"/>
    </location>
</feature>
<evidence type="ECO:0000256" key="10">
    <source>
        <dbReference type="ARBA" id="ARBA00022833"/>
    </source>
</evidence>
<dbReference type="InterPro" id="IPR003604">
    <property type="entry name" value="Matrin/U1-like-C_Znf_C2H2"/>
</dbReference>
<evidence type="ECO:0000256" key="11">
    <source>
        <dbReference type="ARBA" id="ARBA00023043"/>
    </source>
</evidence>
<feature type="region of interest" description="Disordered" evidence="15">
    <location>
        <begin position="633"/>
        <end position="664"/>
    </location>
</feature>
<keyword evidence="4 14" id="KW-0540">Nuclease</keyword>
<dbReference type="PROSITE" id="PS00028">
    <property type="entry name" value="ZINC_FINGER_C2H2_1"/>
    <property type="match status" value="1"/>
</dbReference>
<dbReference type="GO" id="GO:0004519">
    <property type="term" value="F:endonuclease activity"/>
    <property type="evidence" value="ECO:0007669"/>
    <property type="project" value="UniProtKB-KW"/>
</dbReference>
<feature type="region of interest" description="Disordered" evidence="15">
    <location>
        <begin position="422"/>
        <end position="452"/>
    </location>
</feature>
<keyword evidence="7 14" id="KW-0255">Endonuclease</keyword>
<feature type="compositionally biased region" description="Polar residues" evidence="15">
    <location>
        <begin position="433"/>
        <end position="448"/>
    </location>
</feature>
<feature type="compositionally biased region" description="Basic residues" evidence="15">
    <location>
        <begin position="500"/>
        <end position="516"/>
    </location>
</feature>
<feature type="compositionally biased region" description="Low complexity" evidence="15">
    <location>
        <begin position="648"/>
        <end position="664"/>
    </location>
</feature>
<dbReference type="InterPro" id="IPR041540">
    <property type="entry name" value="VATC"/>
</dbReference>